<evidence type="ECO:0000313" key="4">
    <source>
        <dbReference type="Proteomes" id="UP000219356"/>
    </source>
</evidence>
<keyword evidence="1 3" id="KW-0808">Transferase</keyword>
<feature type="domain" description="N-acetyltransferase" evidence="2">
    <location>
        <begin position="1"/>
        <end position="156"/>
    </location>
</feature>
<dbReference type="InterPro" id="IPR000182">
    <property type="entry name" value="GNAT_dom"/>
</dbReference>
<name>A0A285P0B7_9BACI</name>
<protein>
    <submittedName>
        <fullName evidence="3">Putative acetyltransferase</fullName>
    </submittedName>
</protein>
<dbReference type="Gene3D" id="3.40.630.30">
    <property type="match status" value="1"/>
</dbReference>
<dbReference type="GO" id="GO:0008080">
    <property type="term" value="F:N-acetyltransferase activity"/>
    <property type="evidence" value="ECO:0007669"/>
    <property type="project" value="InterPro"/>
</dbReference>
<reference evidence="4" key="1">
    <citation type="submission" date="2017-09" db="EMBL/GenBank/DDBJ databases">
        <authorList>
            <person name="Varghese N."/>
            <person name="Submissions S."/>
        </authorList>
    </citation>
    <scope>NUCLEOTIDE SEQUENCE [LARGE SCALE GENOMIC DNA]</scope>
    <source>
        <strain evidence="4">CGMCC 1.8913</strain>
    </source>
</reference>
<dbReference type="PROSITE" id="PS51186">
    <property type="entry name" value="GNAT"/>
    <property type="match status" value="1"/>
</dbReference>
<accession>A0A285P0B7</accession>
<dbReference type="PANTHER" id="PTHR13947:SF37">
    <property type="entry name" value="LD18367P"/>
    <property type="match status" value="1"/>
</dbReference>
<gene>
    <name evidence="3" type="ORF">SAMN05421503_2511</name>
</gene>
<keyword evidence="4" id="KW-1185">Reference proteome</keyword>
<evidence type="ECO:0000259" key="2">
    <source>
        <dbReference type="PROSITE" id="PS51186"/>
    </source>
</evidence>
<dbReference type="SUPFAM" id="SSF55729">
    <property type="entry name" value="Acyl-CoA N-acyltransferases (Nat)"/>
    <property type="match status" value="1"/>
</dbReference>
<dbReference type="Pfam" id="PF00583">
    <property type="entry name" value="Acetyltransf_1"/>
    <property type="match status" value="1"/>
</dbReference>
<dbReference type="AlphaFoldDB" id="A0A285P0B7"/>
<dbReference type="CDD" id="cd04301">
    <property type="entry name" value="NAT_SF"/>
    <property type="match status" value="1"/>
</dbReference>
<dbReference type="STRING" id="586416.GZ22_04400"/>
<evidence type="ECO:0000313" key="3">
    <source>
        <dbReference type="EMBL" id="SNZ14603.1"/>
    </source>
</evidence>
<dbReference type="PANTHER" id="PTHR13947">
    <property type="entry name" value="GNAT FAMILY N-ACETYLTRANSFERASE"/>
    <property type="match status" value="1"/>
</dbReference>
<dbReference type="OrthoDB" id="5419426at2"/>
<dbReference type="InterPro" id="IPR050769">
    <property type="entry name" value="NAT_camello-type"/>
</dbReference>
<dbReference type="EMBL" id="OBEK01000003">
    <property type="protein sequence ID" value="SNZ14603.1"/>
    <property type="molecule type" value="Genomic_DNA"/>
</dbReference>
<proteinExistence type="predicted"/>
<evidence type="ECO:0000256" key="1">
    <source>
        <dbReference type="ARBA" id="ARBA00022679"/>
    </source>
</evidence>
<dbReference type="InterPro" id="IPR016181">
    <property type="entry name" value="Acyl_CoA_acyltransferase"/>
</dbReference>
<organism evidence="3 4">
    <name type="scientific">Terribacillus aidingensis</name>
    <dbReference type="NCBI Taxonomy" id="586416"/>
    <lineage>
        <taxon>Bacteria</taxon>
        <taxon>Bacillati</taxon>
        <taxon>Bacillota</taxon>
        <taxon>Bacilli</taxon>
        <taxon>Bacillales</taxon>
        <taxon>Bacillaceae</taxon>
        <taxon>Terribacillus</taxon>
    </lineage>
</organism>
<dbReference type="Proteomes" id="UP000219356">
    <property type="component" value="Unassembled WGS sequence"/>
</dbReference>
<sequence>MKIREIEEKDNLLVEQLIRTCLKEFGADKPGTAWSDPDLGRLYSLYQQPGSTYWVAEEEGHIVAGCGIGPVATHQDVCELQKMYAAKEQRGTGIAEMLLHTALTFAGEHYKQCYLETLSNMHAANRFYQKQGFRQMDKPLNESEHYACDVWYIKNL</sequence>
<dbReference type="RefSeq" id="WP_097042601.1">
    <property type="nucleotide sequence ID" value="NZ_OBEK01000003.1"/>
</dbReference>